<evidence type="ECO:0000313" key="2">
    <source>
        <dbReference type="Proteomes" id="UP001317705"/>
    </source>
</evidence>
<dbReference type="RefSeq" id="WP_281999975.1">
    <property type="nucleotide sequence ID" value="NZ_AP027151.1"/>
</dbReference>
<proteinExistence type="predicted"/>
<reference evidence="1 2" key="1">
    <citation type="submission" date="2022-12" db="EMBL/GenBank/DDBJ databases">
        <title>Polyphasic characterization of Geotalea uranireducens NIT-SL11 newly isolated from a complex of sewage sludge and microbially reduced graphene oxide.</title>
        <authorList>
            <person name="Xie L."/>
            <person name="Yoshida N."/>
            <person name="Meng L."/>
        </authorList>
    </citation>
    <scope>NUCLEOTIDE SEQUENCE [LARGE SCALE GENOMIC DNA]</scope>
    <source>
        <strain evidence="1 2">NIT-SL11</strain>
    </source>
</reference>
<name>A0ABN6VU30_9BACT</name>
<evidence type="ECO:0000313" key="1">
    <source>
        <dbReference type="EMBL" id="BDV43854.1"/>
    </source>
</evidence>
<gene>
    <name evidence="1" type="ORF">GURASL_27770</name>
</gene>
<dbReference type="PANTHER" id="PTHR36931">
    <property type="entry name" value="UPF0153 PROTEIN YEIW"/>
    <property type="match status" value="1"/>
</dbReference>
<protein>
    <submittedName>
        <fullName evidence="1">Zinc/iron-chelating domain-containing protein</fullName>
    </submittedName>
</protein>
<dbReference type="PANTHER" id="PTHR36931:SF1">
    <property type="entry name" value="UPF0153 PROTEIN YEIW"/>
    <property type="match status" value="1"/>
</dbReference>
<keyword evidence="2" id="KW-1185">Reference proteome</keyword>
<organism evidence="1 2">
    <name type="scientific">Geotalea uraniireducens</name>
    <dbReference type="NCBI Taxonomy" id="351604"/>
    <lineage>
        <taxon>Bacteria</taxon>
        <taxon>Pseudomonadati</taxon>
        <taxon>Thermodesulfobacteriota</taxon>
        <taxon>Desulfuromonadia</taxon>
        <taxon>Geobacterales</taxon>
        <taxon>Geobacteraceae</taxon>
        <taxon>Geotalea</taxon>
    </lineage>
</organism>
<dbReference type="EMBL" id="AP027151">
    <property type="protein sequence ID" value="BDV43854.1"/>
    <property type="molecule type" value="Genomic_DNA"/>
</dbReference>
<accession>A0ABN6VU30</accession>
<dbReference type="InterPro" id="IPR052572">
    <property type="entry name" value="UPF0153_domain"/>
</dbReference>
<sequence>MVTACRQCGTCCTAPDIAALGKPLGQRCRHLDEQLRCAIYPDRPAVCRSYRPDELCRQIAAPTLEERVANYLALFDLSPARHSSR</sequence>
<dbReference type="Proteomes" id="UP001317705">
    <property type="component" value="Chromosome"/>
</dbReference>